<feature type="compositionally biased region" description="Basic and acidic residues" evidence="1">
    <location>
        <begin position="1"/>
        <end position="16"/>
    </location>
</feature>
<evidence type="ECO:0008006" key="4">
    <source>
        <dbReference type="Google" id="ProtNLM"/>
    </source>
</evidence>
<feature type="compositionally biased region" description="Acidic residues" evidence="1">
    <location>
        <begin position="17"/>
        <end position="36"/>
    </location>
</feature>
<dbReference type="InterPro" id="IPR025580">
    <property type="entry name" value="Gp46"/>
</dbReference>
<keyword evidence="3" id="KW-1185">Reference proteome</keyword>
<sequence length="199" mass="23057">MKDLLIADIDLQRLSESEDTASEEQVQDEAQEEVDQEEKTYSQEEYDKAIEKATEGYVSQEKVQEIIDKTIAKERKKAEDAERLSKLSESERAKEQAKLDKEEIEGLRAKLARRDLEDDTKKELQDQDLDMDFMEFVIDEDAEKTLERIQRFKVLFDKAVNAGVEKRVVGRSPKGSDMTTAKKEKKQNMGDYAQTKRII</sequence>
<feature type="region of interest" description="Disordered" evidence="1">
    <location>
        <begin position="170"/>
        <end position="199"/>
    </location>
</feature>
<dbReference type="RefSeq" id="WP_015777770.1">
    <property type="nucleotide sequence ID" value="NC_013171.1"/>
</dbReference>
<gene>
    <name evidence="2" type="ordered locus">Apre_0839</name>
</gene>
<dbReference type="KEGG" id="apr:Apre_0839"/>
<dbReference type="HOGENOM" id="CLU_1369738_0_0_9"/>
<evidence type="ECO:0000313" key="3">
    <source>
        <dbReference type="Proteomes" id="UP000002294"/>
    </source>
</evidence>
<dbReference type="EMBL" id="CP001708">
    <property type="protein sequence ID" value="ACV28867.1"/>
    <property type="molecule type" value="Genomic_DNA"/>
</dbReference>
<dbReference type="STRING" id="525919.Apre_0839"/>
<evidence type="ECO:0000256" key="1">
    <source>
        <dbReference type="SAM" id="MobiDB-lite"/>
    </source>
</evidence>
<name>C7RHA6_ANAPD</name>
<accession>C7RHA6</accession>
<feature type="region of interest" description="Disordered" evidence="1">
    <location>
        <begin position="74"/>
        <end position="101"/>
    </location>
</feature>
<reference evidence="2 3" key="1">
    <citation type="journal article" date="2009" name="Stand. Genomic Sci.">
        <title>Complete genome sequence of Anaerococcus prevotii type strain (PC1).</title>
        <authorList>
            <person name="Labutti K."/>
            <person name="Pukall R."/>
            <person name="Steenblock K."/>
            <person name="Glavina Del Rio T."/>
            <person name="Tice H."/>
            <person name="Copeland A."/>
            <person name="Cheng J.F."/>
            <person name="Lucas S."/>
            <person name="Chen F."/>
            <person name="Nolan M."/>
            <person name="Bruce D."/>
            <person name="Goodwin L."/>
            <person name="Pitluck S."/>
            <person name="Ivanova N."/>
            <person name="Mavromatis K."/>
            <person name="Ovchinnikova G."/>
            <person name="Pati A."/>
            <person name="Chen A."/>
            <person name="Palaniappan K."/>
            <person name="Land M."/>
            <person name="Hauser L."/>
            <person name="Chang Y.J."/>
            <person name="Jeffries C.D."/>
            <person name="Chain P."/>
            <person name="Saunders E."/>
            <person name="Brettin T."/>
            <person name="Detter J.C."/>
            <person name="Han C."/>
            <person name="Goker M."/>
            <person name="Bristow J."/>
            <person name="Eisen J.A."/>
            <person name="Markowitz V."/>
            <person name="Hugenholtz P."/>
            <person name="Kyrpides N.C."/>
            <person name="Klenk H.P."/>
            <person name="Lapidus A."/>
        </authorList>
    </citation>
    <scope>NUCLEOTIDE SEQUENCE [LARGE SCALE GENOMIC DNA]</scope>
    <source>
        <strain evidence="3">ATCC 9321 / DSM 20548 / JCM 6508 / NCTC 11806 / PC1</strain>
    </source>
</reference>
<dbReference type="AlphaFoldDB" id="C7RHA6"/>
<evidence type="ECO:0000313" key="2">
    <source>
        <dbReference type="EMBL" id="ACV28867.1"/>
    </source>
</evidence>
<organism evidence="2 3">
    <name type="scientific">Anaerococcus prevotii (strain ATCC 9321 / DSM 20548 / JCM 6508 / NCTC 11806 / PC1)</name>
    <name type="common">Peptostreptococcus prevotii</name>
    <name type="synonym">Peptococcus prevotii</name>
    <dbReference type="NCBI Taxonomy" id="525919"/>
    <lineage>
        <taxon>Bacteria</taxon>
        <taxon>Bacillati</taxon>
        <taxon>Bacillota</taxon>
        <taxon>Tissierellia</taxon>
        <taxon>Tissierellales</taxon>
        <taxon>Peptoniphilaceae</taxon>
        <taxon>Anaerococcus</taxon>
    </lineage>
</organism>
<dbReference type="Proteomes" id="UP000002294">
    <property type="component" value="Chromosome"/>
</dbReference>
<dbReference type="eggNOG" id="ENOG5030W7A">
    <property type="taxonomic scope" value="Bacteria"/>
</dbReference>
<dbReference type="Pfam" id="PF14265">
    <property type="entry name" value="DUF4355"/>
    <property type="match status" value="1"/>
</dbReference>
<feature type="region of interest" description="Disordered" evidence="1">
    <location>
        <begin position="1"/>
        <end position="45"/>
    </location>
</feature>
<protein>
    <recommendedName>
        <fullName evidence="4">DUF4355 domain-containing protein</fullName>
    </recommendedName>
</protein>
<dbReference type="OrthoDB" id="9951968at2"/>
<proteinExistence type="predicted"/>